<organism evidence="2 3">
    <name type="scientific">Littorina saxatilis</name>
    <dbReference type="NCBI Taxonomy" id="31220"/>
    <lineage>
        <taxon>Eukaryota</taxon>
        <taxon>Metazoa</taxon>
        <taxon>Spiralia</taxon>
        <taxon>Lophotrochozoa</taxon>
        <taxon>Mollusca</taxon>
        <taxon>Gastropoda</taxon>
        <taxon>Caenogastropoda</taxon>
        <taxon>Littorinimorpha</taxon>
        <taxon>Littorinoidea</taxon>
        <taxon>Littorinidae</taxon>
        <taxon>Littorina</taxon>
    </lineage>
</organism>
<gene>
    <name evidence="2" type="ORF">V1264_010505</name>
</gene>
<evidence type="ECO:0000313" key="2">
    <source>
        <dbReference type="EMBL" id="KAK7090745.1"/>
    </source>
</evidence>
<feature type="region of interest" description="Disordered" evidence="1">
    <location>
        <begin position="1"/>
        <end position="43"/>
    </location>
</feature>
<comment type="caution">
    <text evidence="2">The sequence shown here is derived from an EMBL/GenBank/DDBJ whole genome shotgun (WGS) entry which is preliminary data.</text>
</comment>
<dbReference type="EMBL" id="JBAMIC010000024">
    <property type="protein sequence ID" value="KAK7090745.1"/>
    <property type="molecule type" value="Genomic_DNA"/>
</dbReference>
<dbReference type="Proteomes" id="UP001374579">
    <property type="component" value="Unassembled WGS sequence"/>
</dbReference>
<proteinExistence type="predicted"/>
<protein>
    <submittedName>
        <fullName evidence="2">Uncharacterized protein</fullName>
    </submittedName>
</protein>
<evidence type="ECO:0000313" key="3">
    <source>
        <dbReference type="Proteomes" id="UP001374579"/>
    </source>
</evidence>
<keyword evidence="3" id="KW-1185">Reference proteome</keyword>
<reference evidence="2 3" key="1">
    <citation type="submission" date="2024-02" db="EMBL/GenBank/DDBJ databases">
        <title>Chromosome-scale genome assembly of the rough periwinkle Littorina saxatilis.</title>
        <authorList>
            <person name="De Jode A."/>
            <person name="Faria R."/>
            <person name="Formenti G."/>
            <person name="Sims Y."/>
            <person name="Smith T.P."/>
            <person name="Tracey A."/>
            <person name="Wood J.M.D."/>
            <person name="Zagrodzka Z.B."/>
            <person name="Johannesson K."/>
            <person name="Butlin R.K."/>
            <person name="Leder E.H."/>
        </authorList>
    </citation>
    <scope>NUCLEOTIDE SEQUENCE [LARGE SCALE GENOMIC DNA]</scope>
    <source>
        <strain evidence="2">Snail1</strain>
        <tissue evidence="2">Muscle</tissue>
    </source>
</reference>
<evidence type="ECO:0000256" key="1">
    <source>
        <dbReference type="SAM" id="MobiDB-lite"/>
    </source>
</evidence>
<accession>A0AAN9APW4</accession>
<name>A0AAN9APW4_9CAEN</name>
<dbReference type="AlphaFoldDB" id="A0AAN9APW4"/>
<sequence>MADAPAFRDNGFPNVNVGELTALDEPDFDQMRDDRSQRTRQAMRTVDASLTSQILPQFGVKPQFLSAE</sequence>